<keyword evidence="1" id="KW-0812">Transmembrane</keyword>
<dbReference type="AlphaFoldDB" id="A0A2H4U5Y4"/>
<evidence type="ECO:0000313" key="3">
    <source>
        <dbReference type="Proteomes" id="UP000232133"/>
    </source>
</evidence>
<proteinExistence type="predicted"/>
<dbReference type="Proteomes" id="UP000232133">
    <property type="component" value="Chromosome"/>
</dbReference>
<feature type="transmembrane region" description="Helical" evidence="1">
    <location>
        <begin position="230"/>
        <end position="255"/>
    </location>
</feature>
<accession>A0A2H4U5Y4</accession>
<feature type="transmembrane region" description="Helical" evidence="1">
    <location>
        <begin position="35"/>
        <end position="54"/>
    </location>
</feature>
<feature type="transmembrane region" description="Helical" evidence="1">
    <location>
        <begin position="6"/>
        <end position="26"/>
    </location>
</feature>
<protein>
    <submittedName>
        <fullName evidence="2">Uncharacterized protein</fullName>
    </submittedName>
</protein>
<dbReference type="EMBL" id="CP017803">
    <property type="protein sequence ID" value="ATZ59535.1"/>
    <property type="molecule type" value="Genomic_DNA"/>
</dbReference>
<sequence>MDILIAIVYVILFIILMVFVFSIGMLKPFMPKKEIALVLVVAFLIGSIGGAFFLEPLYEEVPAFVGELEKNVPGNEETLYLDLSSATDVGELEQNLSKIDGFKSFNETGVTFFLWSFNDKELAYFNSVIGNIDSHYADYTVEPSGRINITLEPGYTSSSALQSFSDWYKLVYGDSIAYAQIHAKLVVSSASLGEFEDALLERGIVATHIEGPTQNVVNQTNQSMISDNEFILVSGVVGVVVSVVGIYFDAVVVSYRKFKKFLNKKVKR</sequence>
<dbReference type="RefSeq" id="WP_100815364.1">
    <property type="nucleotide sequence ID" value="NZ_AP025586.1"/>
</dbReference>
<evidence type="ECO:0000256" key="1">
    <source>
        <dbReference type="SAM" id="Phobius"/>
    </source>
</evidence>
<dbReference type="GeneID" id="71695111"/>
<name>A0A2H4U5Y4_METSM</name>
<gene>
    <name evidence="2" type="ORF">BK798_03455</name>
</gene>
<evidence type="ECO:0000313" key="2">
    <source>
        <dbReference type="EMBL" id="ATZ59535.1"/>
    </source>
</evidence>
<organism evidence="2 3">
    <name type="scientific">Methanobrevibacter smithii</name>
    <dbReference type="NCBI Taxonomy" id="2173"/>
    <lineage>
        <taxon>Archaea</taxon>
        <taxon>Methanobacteriati</taxon>
        <taxon>Methanobacteriota</taxon>
        <taxon>Methanomada group</taxon>
        <taxon>Methanobacteria</taxon>
        <taxon>Methanobacteriales</taxon>
        <taxon>Methanobacteriaceae</taxon>
        <taxon>Methanobrevibacter</taxon>
    </lineage>
</organism>
<keyword evidence="1" id="KW-1133">Transmembrane helix</keyword>
<keyword evidence="1" id="KW-0472">Membrane</keyword>
<reference evidence="2 3" key="1">
    <citation type="submission" date="2016-10" db="EMBL/GenBank/DDBJ databases">
        <authorList>
            <person name="Varghese N."/>
        </authorList>
    </citation>
    <scope>NUCLEOTIDE SEQUENCE [LARGE SCALE GENOMIC DNA]</scope>
    <source>
        <strain evidence="2 3">KB11</strain>
    </source>
</reference>